<dbReference type="AlphaFoldDB" id="A0A0F9JW13"/>
<gene>
    <name evidence="1" type="ORF">LCGC14_1479020</name>
</gene>
<evidence type="ECO:0000313" key="1">
    <source>
        <dbReference type="EMBL" id="KKM66656.1"/>
    </source>
</evidence>
<name>A0A0F9JW13_9ZZZZ</name>
<sequence>MAKDDIWDEVAFKIIYLNPKTGKPDQSKEINIYLNGKVTGIEGGYVIVNRYPVLFDVFVGHLRKLIQLIKRDPFMDIEKKEESDG</sequence>
<reference evidence="1" key="1">
    <citation type="journal article" date="2015" name="Nature">
        <title>Complex archaea that bridge the gap between prokaryotes and eukaryotes.</title>
        <authorList>
            <person name="Spang A."/>
            <person name="Saw J.H."/>
            <person name="Jorgensen S.L."/>
            <person name="Zaremba-Niedzwiedzka K."/>
            <person name="Martijn J."/>
            <person name="Lind A.E."/>
            <person name="van Eijk R."/>
            <person name="Schleper C."/>
            <person name="Guy L."/>
            <person name="Ettema T.J."/>
        </authorList>
    </citation>
    <scope>NUCLEOTIDE SEQUENCE</scope>
</reference>
<comment type="caution">
    <text evidence="1">The sequence shown here is derived from an EMBL/GenBank/DDBJ whole genome shotgun (WGS) entry which is preliminary data.</text>
</comment>
<proteinExistence type="predicted"/>
<dbReference type="EMBL" id="LAZR01010488">
    <property type="protein sequence ID" value="KKM66656.1"/>
    <property type="molecule type" value="Genomic_DNA"/>
</dbReference>
<protein>
    <submittedName>
        <fullName evidence="1">Uncharacterized protein</fullName>
    </submittedName>
</protein>
<accession>A0A0F9JW13</accession>
<organism evidence="1">
    <name type="scientific">marine sediment metagenome</name>
    <dbReference type="NCBI Taxonomy" id="412755"/>
    <lineage>
        <taxon>unclassified sequences</taxon>
        <taxon>metagenomes</taxon>
        <taxon>ecological metagenomes</taxon>
    </lineage>
</organism>